<gene>
    <name evidence="1" type="ORF">HF872_12820</name>
</gene>
<comment type="caution">
    <text evidence="1">The sequence shown here is derived from an EMBL/GenBank/DDBJ whole genome shotgun (WGS) entry which is preliminary data.</text>
</comment>
<evidence type="ECO:0000313" key="1">
    <source>
        <dbReference type="EMBL" id="NME29483.1"/>
    </source>
</evidence>
<accession>A0A848C4Q1</accession>
<reference evidence="1 2" key="1">
    <citation type="submission" date="2020-04" db="EMBL/GenBank/DDBJ databases">
        <authorList>
            <person name="Hitch T.C.A."/>
            <person name="Wylensek D."/>
            <person name="Clavel T."/>
        </authorList>
    </citation>
    <scope>NUCLEOTIDE SEQUENCE [LARGE SCALE GENOMIC DNA]</scope>
    <source>
        <strain evidence="1 2">Oil-RF-744-FAT-WT-6-1</strain>
    </source>
</reference>
<proteinExistence type="predicted"/>
<evidence type="ECO:0008006" key="3">
    <source>
        <dbReference type="Google" id="ProtNLM"/>
    </source>
</evidence>
<dbReference type="SUPFAM" id="SSF52833">
    <property type="entry name" value="Thioredoxin-like"/>
    <property type="match status" value="1"/>
</dbReference>
<sequence length="98" mass="11125">MKVQFVLTALQHCSYCDEAGKYFNLKLSKKYPGVGFSIITLSDEKVDDIIKEMPKMVFPILSVHAGDGKYIDDISGALYKKDIEAFVEKWVNKSKEDN</sequence>
<protein>
    <recommendedName>
        <fullName evidence="3">Glutaredoxin</fullName>
    </recommendedName>
</protein>
<dbReference type="EMBL" id="JABAFG010000040">
    <property type="protein sequence ID" value="NME29483.1"/>
    <property type="molecule type" value="Genomic_DNA"/>
</dbReference>
<organism evidence="1 2">
    <name type="scientific">Megasphaera hexanoica</name>
    <dbReference type="NCBI Taxonomy" id="1675036"/>
    <lineage>
        <taxon>Bacteria</taxon>
        <taxon>Bacillati</taxon>
        <taxon>Bacillota</taxon>
        <taxon>Negativicutes</taxon>
        <taxon>Veillonellales</taxon>
        <taxon>Veillonellaceae</taxon>
        <taxon>Megasphaera</taxon>
    </lineage>
</organism>
<evidence type="ECO:0000313" key="2">
    <source>
        <dbReference type="Proteomes" id="UP000591071"/>
    </source>
</evidence>
<name>A0A848C4Q1_9FIRM</name>
<dbReference type="Gene3D" id="3.40.30.10">
    <property type="entry name" value="Glutaredoxin"/>
    <property type="match status" value="1"/>
</dbReference>
<dbReference type="Proteomes" id="UP000591071">
    <property type="component" value="Unassembled WGS sequence"/>
</dbReference>
<dbReference type="RefSeq" id="WP_170088140.1">
    <property type="nucleotide sequence ID" value="NZ_JABAFG010000040.1"/>
</dbReference>
<dbReference type="AlphaFoldDB" id="A0A848C4Q1"/>
<dbReference type="InterPro" id="IPR036249">
    <property type="entry name" value="Thioredoxin-like_sf"/>
</dbReference>